<organism evidence="1">
    <name type="scientific">bioreactor metagenome</name>
    <dbReference type="NCBI Taxonomy" id="1076179"/>
    <lineage>
        <taxon>unclassified sequences</taxon>
        <taxon>metagenomes</taxon>
        <taxon>ecological metagenomes</taxon>
    </lineage>
</organism>
<proteinExistence type="predicted"/>
<reference evidence="1" key="1">
    <citation type="submission" date="2019-08" db="EMBL/GenBank/DDBJ databases">
        <authorList>
            <person name="Kucharzyk K."/>
            <person name="Murdoch R.W."/>
            <person name="Higgins S."/>
            <person name="Loffler F."/>
        </authorList>
    </citation>
    <scope>NUCLEOTIDE SEQUENCE</scope>
</reference>
<dbReference type="EMBL" id="VSSQ01000058">
    <property type="protein sequence ID" value="MPL71264.1"/>
    <property type="molecule type" value="Genomic_DNA"/>
</dbReference>
<accession>A0A644TWA9</accession>
<evidence type="ECO:0000313" key="1">
    <source>
        <dbReference type="EMBL" id="MPL71264.1"/>
    </source>
</evidence>
<sequence length="380" mass="44027">MKKGNMSLIILILGIMVLFSTISSVDATIVKELGTSNVDYKDMVKINNDKAPNFIKASKYLKSAKYSKTKGFEKRKNILKTKYGKKYIFITKYFLPMSWKNGGKNGKTEYWYNCQSVVINGKYMYLLTSSGYGMNKGFVIRYDRNILDKYNGKSLVKLRKLGAAMRDGKKLTKSQKSLKKAIKIGPKFIVGHGQSLTYNPKTKSLWMWQDNAKNSNNLKLMKINKKTLKPSIIYKFKVKNTEKYFKQFHNLAFDRYGNFYTDKIVKTKKNPNGYICIFSGRLNHNKIKMKLLTIIKKRPGIYSQSLAINNKNKRLYLVSDGAIYSIPMVKLLNGNLKESDFYYTLFKTKREFESISFDKYGKAYLLILRGTEILKSNQIY</sequence>
<comment type="caution">
    <text evidence="1">The sequence shown here is derived from an EMBL/GenBank/DDBJ whole genome shotgun (WGS) entry which is preliminary data.</text>
</comment>
<name>A0A644TWA9_9ZZZZ</name>
<dbReference type="AlphaFoldDB" id="A0A644TWA9"/>
<protein>
    <submittedName>
        <fullName evidence="1">Uncharacterized protein</fullName>
    </submittedName>
</protein>
<gene>
    <name evidence="1" type="ORF">SDC9_17038</name>
</gene>